<name>A0ABX1Q1M9_9RHOO</name>
<protein>
    <submittedName>
        <fullName evidence="1">Uncharacterized protein</fullName>
    </submittedName>
</protein>
<keyword evidence="2" id="KW-1185">Reference proteome</keyword>
<evidence type="ECO:0000313" key="1">
    <source>
        <dbReference type="EMBL" id="NMG45553.1"/>
    </source>
</evidence>
<dbReference type="EMBL" id="WTVN01000032">
    <property type="protein sequence ID" value="NMG45553.1"/>
    <property type="molecule type" value="Genomic_DNA"/>
</dbReference>
<sequence>MELRELIEQGENAAGGRKELAKLLLVHAQQITDAKSGRNGLPISACYVLAELIHEDARCVIAASELVTEKKPERRAVLLPFARHAAIIAITAGVNLLLTPAPTNANTGTPSSGPTIGIM</sequence>
<proteinExistence type="predicted"/>
<evidence type="ECO:0000313" key="2">
    <source>
        <dbReference type="Proteomes" id="UP000623795"/>
    </source>
</evidence>
<reference evidence="1 2" key="1">
    <citation type="submission" date="2019-12" db="EMBL/GenBank/DDBJ databases">
        <title>Comparative genomics gives insights into the taxonomy of the Azoarcus-Aromatoleum group and reveals separate origins of nif in the plant-associated Azoarcus and non-plant-associated Aromatoleum sub-groups.</title>
        <authorList>
            <person name="Lafos M."/>
            <person name="Maluk M."/>
            <person name="Batista M."/>
            <person name="Junghare M."/>
            <person name="Carmona M."/>
            <person name="Faoro H."/>
            <person name="Cruz L.M."/>
            <person name="Battistoni F."/>
            <person name="De Souza E."/>
            <person name="Pedrosa F."/>
            <person name="Chen W.-M."/>
            <person name="Poole P.S."/>
            <person name="Dixon R.A."/>
            <person name="James E.K."/>
        </authorList>
    </citation>
    <scope>NUCLEOTIDE SEQUENCE [LARGE SCALE GENOMIC DNA]</scope>
    <source>
        <strain evidence="1 2">Td21</strain>
    </source>
</reference>
<gene>
    <name evidence="1" type="ORF">GPA22_17705</name>
</gene>
<dbReference type="RefSeq" id="WP_169257392.1">
    <property type="nucleotide sequence ID" value="NZ_WTVN01000032.1"/>
</dbReference>
<dbReference type="Proteomes" id="UP000623795">
    <property type="component" value="Unassembled WGS sequence"/>
</dbReference>
<organism evidence="1 2">
    <name type="scientific">Aromatoleum toluvorans</name>
    <dbReference type="NCBI Taxonomy" id="92002"/>
    <lineage>
        <taxon>Bacteria</taxon>
        <taxon>Pseudomonadati</taxon>
        <taxon>Pseudomonadota</taxon>
        <taxon>Betaproteobacteria</taxon>
        <taxon>Rhodocyclales</taxon>
        <taxon>Rhodocyclaceae</taxon>
        <taxon>Aromatoleum</taxon>
    </lineage>
</organism>
<accession>A0ABX1Q1M9</accession>
<comment type="caution">
    <text evidence="1">The sequence shown here is derived from an EMBL/GenBank/DDBJ whole genome shotgun (WGS) entry which is preliminary data.</text>
</comment>